<evidence type="ECO:0008006" key="3">
    <source>
        <dbReference type="Google" id="ProtNLM"/>
    </source>
</evidence>
<evidence type="ECO:0000313" key="2">
    <source>
        <dbReference type="Proteomes" id="UP000294853"/>
    </source>
</evidence>
<dbReference type="OrthoDB" id="3773789at2"/>
<gene>
    <name evidence="1" type="ORF">EXE58_10605</name>
</gene>
<protein>
    <recommendedName>
        <fullName evidence="3">Nucleotidyltransferase family protein</fullName>
    </recommendedName>
</protein>
<keyword evidence="2" id="KW-1185">Reference proteome</keyword>
<dbReference type="KEGG" id="nsn:EXE58_10605"/>
<dbReference type="AlphaFoldDB" id="A0A4P7IF32"/>
<accession>A0A4P7IF32</accession>
<name>A0A4P7IF32_9ACTN</name>
<reference evidence="1 2" key="1">
    <citation type="submission" date="2019-03" db="EMBL/GenBank/DDBJ databases">
        <title>Three New Species of Nocardioides, Nocardioides euryhalodurans sp. nov., Nocardioides seonyuensis sp. nov. and Nocardioides eburneoflavus sp. nov. Iolated from Soil.</title>
        <authorList>
            <person name="Roh S.G."/>
            <person name="Lee C."/>
            <person name="Kim M.-K."/>
            <person name="Kim S.B."/>
        </authorList>
    </citation>
    <scope>NUCLEOTIDE SEQUENCE [LARGE SCALE GENOMIC DNA]</scope>
    <source>
        <strain evidence="1 2">MMS17-SY207-3</strain>
    </source>
</reference>
<proteinExistence type="predicted"/>
<evidence type="ECO:0000313" key="1">
    <source>
        <dbReference type="EMBL" id="QBX55865.1"/>
    </source>
</evidence>
<dbReference type="RefSeq" id="WP_135267856.1">
    <property type="nucleotide sequence ID" value="NZ_CP038436.1"/>
</dbReference>
<dbReference type="Proteomes" id="UP000294853">
    <property type="component" value="Chromosome"/>
</dbReference>
<organism evidence="1 2">
    <name type="scientific">Nocardioides seonyuensis</name>
    <dbReference type="NCBI Taxonomy" id="2518371"/>
    <lineage>
        <taxon>Bacteria</taxon>
        <taxon>Bacillati</taxon>
        <taxon>Actinomycetota</taxon>
        <taxon>Actinomycetes</taxon>
        <taxon>Propionibacteriales</taxon>
        <taxon>Nocardioidaceae</taxon>
        <taxon>Nocardioides</taxon>
    </lineage>
</organism>
<dbReference type="Pfam" id="PF14907">
    <property type="entry name" value="NTP_transf_5"/>
    <property type="match status" value="1"/>
</dbReference>
<dbReference type="InterPro" id="IPR039498">
    <property type="entry name" value="NTP_transf_5"/>
</dbReference>
<dbReference type="EMBL" id="CP038436">
    <property type="protein sequence ID" value="QBX55865.1"/>
    <property type="molecule type" value="Genomic_DNA"/>
</dbReference>
<sequence length="355" mass="38496">MASSPTSLTSLDEITESVVTKLGHPEPPLEAEELVRGLVLELADHDLLLIEDDGDDPTARFAESDDALRDALRHVVSEDMQGWVPPAQVTGADLLAAAQRHRVTSVLATKRSHLALPSASEEKLETTYRQESAAIRLLEKELIEAVDTLPRAGIRVLALEGLALAVQAHGHVTARGTDDHDLLVAPGDLEGALEVLTALGWQPGLGFPAPDRTGQWNSFVRDYSEMPLTRRGSVIDLRWRIARRGRASVGFDELWERRSSVMVGLVEVPTLSSYDALVHALDRATSNHPSRMRDLLDVWLLAARASTWQEADPLLSTAHLSVVGEAVRAFGMPKDASAAVHEAARLAGIQVTTGE</sequence>